<dbReference type="CDD" id="cd05403">
    <property type="entry name" value="NT_KNTase_like"/>
    <property type="match status" value="1"/>
</dbReference>
<name>A0A7Y0QIM3_CELFI</name>
<proteinExistence type="predicted"/>
<dbReference type="SUPFAM" id="SSF46785">
    <property type="entry name" value="Winged helix' DNA-binding domain"/>
    <property type="match status" value="1"/>
</dbReference>
<dbReference type="InterPro" id="IPR036390">
    <property type="entry name" value="WH_DNA-bd_sf"/>
</dbReference>
<dbReference type="AlphaFoldDB" id="A0A7Y0QIM3"/>
<organism evidence="1 2">
    <name type="scientific">Cellulomonas fimi</name>
    <dbReference type="NCBI Taxonomy" id="1708"/>
    <lineage>
        <taxon>Bacteria</taxon>
        <taxon>Bacillati</taxon>
        <taxon>Actinomycetota</taxon>
        <taxon>Actinomycetes</taxon>
        <taxon>Micrococcales</taxon>
        <taxon>Cellulomonadaceae</taxon>
        <taxon>Cellulomonas</taxon>
    </lineage>
</organism>
<evidence type="ECO:0000313" key="1">
    <source>
        <dbReference type="EMBL" id="NMR20462.1"/>
    </source>
</evidence>
<sequence length="200" mass="21532">MIPSRSVKTPPSALAPFVRSDAQGDVLAHVLLHPDREFSIADVQRATGTAAAVAHREVTRLLDAGVLTDRTVGRSRMVRVNPDYPLLRPLTELVTATYGPVPVLKDVLRGIDGVREAYIFGSWAARRAGEAGPTPRDVDVLVVGSAPRAALADAARAAEQWLSREVNISRVSAAEWDEGTAPFVRTVRSRPLTAVVPEEV</sequence>
<accession>A0A7Y0QIM3</accession>
<keyword evidence="2" id="KW-1185">Reference proteome</keyword>
<protein>
    <submittedName>
        <fullName evidence="1">Nucleotidyltransferase domain-containing protein</fullName>
    </submittedName>
</protein>
<dbReference type="Gene3D" id="3.30.460.10">
    <property type="entry name" value="Beta Polymerase, domain 2"/>
    <property type="match status" value="1"/>
</dbReference>
<comment type="caution">
    <text evidence="1">The sequence shown here is derived from an EMBL/GenBank/DDBJ whole genome shotgun (WGS) entry which is preliminary data.</text>
</comment>
<dbReference type="InterPro" id="IPR043519">
    <property type="entry name" value="NT_sf"/>
</dbReference>
<gene>
    <name evidence="1" type="ORF">HIR71_09580</name>
</gene>
<dbReference type="Proteomes" id="UP000562124">
    <property type="component" value="Unassembled WGS sequence"/>
</dbReference>
<reference evidence="1 2" key="1">
    <citation type="submission" date="2020-04" db="EMBL/GenBank/DDBJ databases">
        <title>Sequencing and Assembly of C. fimi.</title>
        <authorList>
            <person name="Ramsey A.R."/>
        </authorList>
    </citation>
    <scope>NUCLEOTIDE SEQUENCE [LARGE SCALE GENOMIC DNA]</scope>
    <source>
        <strain evidence="1 2">SB</strain>
    </source>
</reference>
<evidence type="ECO:0000313" key="2">
    <source>
        <dbReference type="Proteomes" id="UP000562124"/>
    </source>
</evidence>
<dbReference type="GO" id="GO:0016740">
    <property type="term" value="F:transferase activity"/>
    <property type="evidence" value="ECO:0007669"/>
    <property type="project" value="UniProtKB-KW"/>
</dbReference>
<dbReference type="EMBL" id="JABCJJ010000012">
    <property type="protein sequence ID" value="NMR20462.1"/>
    <property type="molecule type" value="Genomic_DNA"/>
</dbReference>
<keyword evidence="1" id="KW-0808">Transferase</keyword>
<dbReference type="SUPFAM" id="SSF81301">
    <property type="entry name" value="Nucleotidyltransferase"/>
    <property type="match status" value="1"/>
</dbReference>